<dbReference type="SUPFAM" id="SSF47473">
    <property type="entry name" value="EF-hand"/>
    <property type="match status" value="1"/>
</dbReference>
<dbReference type="InterPro" id="IPR018247">
    <property type="entry name" value="EF_Hand_1_Ca_BS"/>
</dbReference>
<dbReference type="PANTHER" id="PTHR23104:SF15">
    <property type="entry name" value="CELL GROWTH REGULATOR WITH EF HAND DOMAIN PROTEIN 1"/>
    <property type="match status" value="1"/>
</dbReference>
<dbReference type="FunCoup" id="A0A6P7XDU5">
    <property type="interactions" value="7"/>
</dbReference>
<proteinExistence type="predicted"/>
<dbReference type="Gene3D" id="1.10.238.10">
    <property type="entry name" value="EF-hand"/>
    <property type="match status" value="1"/>
</dbReference>
<evidence type="ECO:0000256" key="5">
    <source>
        <dbReference type="SAM" id="MobiDB-lite"/>
    </source>
</evidence>
<dbReference type="CTD" id="10669"/>
<dbReference type="OrthoDB" id="289247at2759"/>
<organism evidence="8 9">
    <name type="scientific">Microcaecilia unicolor</name>
    <dbReference type="NCBI Taxonomy" id="1415580"/>
    <lineage>
        <taxon>Eukaryota</taxon>
        <taxon>Metazoa</taxon>
        <taxon>Chordata</taxon>
        <taxon>Craniata</taxon>
        <taxon>Vertebrata</taxon>
        <taxon>Euteleostomi</taxon>
        <taxon>Amphibia</taxon>
        <taxon>Gymnophiona</taxon>
        <taxon>Siphonopidae</taxon>
        <taxon>Microcaecilia</taxon>
    </lineage>
</organism>
<feature type="domain" description="EF-hand" evidence="7">
    <location>
        <begin position="71"/>
        <end position="106"/>
    </location>
</feature>
<dbReference type="Proteomes" id="UP000515156">
    <property type="component" value="Chromosome 3"/>
</dbReference>
<protein>
    <submittedName>
        <fullName evidence="9">Cell growth regulator with EF hand domain protein 1</fullName>
    </submittedName>
</protein>
<dbReference type="PROSITE" id="PS00018">
    <property type="entry name" value="EF_HAND_1"/>
    <property type="match status" value="2"/>
</dbReference>
<dbReference type="AlphaFoldDB" id="A0A6P7XDU5"/>
<dbReference type="GO" id="GO:0005509">
    <property type="term" value="F:calcium ion binding"/>
    <property type="evidence" value="ECO:0007669"/>
    <property type="project" value="InterPro"/>
</dbReference>
<keyword evidence="2 6" id="KW-0732">Signal</keyword>
<reference evidence="9" key="1">
    <citation type="submission" date="2025-08" db="UniProtKB">
        <authorList>
            <consortium name="RefSeq"/>
        </authorList>
    </citation>
    <scope>IDENTIFICATION</scope>
</reference>
<name>A0A6P7XDU5_9AMPH</name>
<evidence type="ECO:0000313" key="9">
    <source>
        <dbReference type="RefSeq" id="XP_030051396.1"/>
    </source>
</evidence>
<evidence type="ECO:0000256" key="1">
    <source>
        <dbReference type="ARBA" id="ARBA00022723"/>
    </source>
</evidence>
<evidence type="ECO:0000259" key="7">
    <source>
        <dbReference type="PROSITE" id="PS50222"/>
    </source>
</evidence>
<accession>A0A6P7XDU5</accession>
<dbReference type="InterPro" id="IPR052110">
    <property type="entry name" value="MCFD2-like"/>
</dbReference>
<feature type="chain" id="PRO_5027576075" evidence="6">
    <location>
        <begin position="19"/>
        <end position="241"/>
    </location>
</feature>
<keyword evidence="8" id="KW-1185">Reference proteome</keyword>
<evidence type="ECO:0000256" key="3">
    <source>
        <dbReference type="ARBA" id="ARBA00022737"/>
    </source>
</evidence>
<dbReference type="KEGG" id="muo:115465136"/>
<dbReference type="GeneID" id="115465136"/>
<feature type="signal peptide" evidence="6">
    <location>
        <begin position="1"/>
        <end position="18"/>
    </location>
</feature>
<keyword evidence="4" id="KW-0106">Calcium</keyword>
<dbReference type="InterPro" id="IPR002048">
    <property type="entry name" value="EF_hand_dom"/>
</dbReference>
<dbReference type="InParanoid" id="A0A6P7XDU5"/>
<keyword evidence="3" id="KW-0677">Repeat</keyword>
<dbReference type="PROSITE" id="PS50222">
    <property type="entry name" value="EF_HAND_2"/>
    <property type="match status" value="1"/>
</dbReference>
<dbReference type="RefSeq" id="XP_030051396.1">
    <property type="nucleotide sequence ID" value="XM_030195536.1"/>
</dbReference>
<evidence type="ECO:0000256" key="6">
    <source>
        <dbReference type="SAM" id="SignalP"/>
    </source>
</evidence>
<gene>
    <name evidence="9" type="primary">CGREF1</name>
</gene>
<feature type="region of interest" description="Disordered" evidence="5">
    <location>
        <begin position="155"/>
        <end position="175"/>
    </location>
</feature>
<dbReference type="InterPro" id="IPR011992">
    <property type="entry name" value="EF-hand-dom_pair"/>
</dbReference>
<evidence type="ECO:0000256" key="2">
    <source>
        <dbReference type="ARBA" id="ARBA00022729"/>
    </source>
</evidence>
<sequence>MRGSVCGFLLLLVSQIKAAPKALLEERLDTPNDISLASISNPFGFGEDEVRLLKNYLKSSKEIQGDLENMTREQVLLYLFAFYDYDKSGYLDGLDLLKLLCDVWSQHCQSQSSSELVVQLVDELLEKQDLNGDGLLNPSELLTPPVESHISKTAGEVKREEVNDLPPEPQKETTTIKEGLQGHEEPQVAGEAPFNQQGSDILENLERNANDPVIEAEETVLVETFDDDDDGVQQISVLEEM</sequence>
<dbReference type="PANTHER" id="PTHR23104">
    <property type="entry name" value="MULTIPLE COAGULATION FACTOR DEFICIENCY PROTEIN 2 NEURAL STEM CELL DERIVED NEURONAL SURVIVAL PROTEIN"/>
    <property type="match status" value="1"/>
</dbReference>
<keyword evidence="1" id="KW-0479">Metal-binding</keyword>
<evidence type="ECO:0000313" key="8">
    <source>
        <dbReference type="Proteomes" id="UP000515156"/>
    </source>
</evidence>
<evidence type="ECO:0000256" key="4">
    <source>
        <dbReference type="ARBA" id="ARBA00022837"/>
    </source>
</evidence>